<reference evidence="4" key="1">
    <citation type="submission" date="2019-04" db="EMBL/GenBank/DDBJ databases">
        <title>Genome assembly of Zosterops borbonicus 15179.</title>
        <authorList>
            <person name="Leroy T."/>
            <person name="Anselmetti Y."/>
            <person name="Tilak M.-K."/>
            <person name="Nabholz B."/>
        </authorList>
    </citation>
    <scope>NUCLEOTIDE SEQUENCE</scope>
    <source>
        <strain evidence="4">HGM_15179</strain>
        <tissue evidence="4">Muscle</tissue>
    </source>
</reference>
<evidence type="ECO:0000256" key="2">
    <source>
        <dbReference type="ARBA" id="ARBA00022691"/>
    </source>
</evidence>
<evidence type="ECO:0000256" key="1">
    <source>
        <dbReference type="ARBA" id="ARBA00004642"/>
    </source>
</evidence>
<gene>
    <name evidence="4" type="ORF">HGM15179_021465</name>
</gene>
<feature type="non-terminal residue" evidence="4">
    <location>
        <position position="51"/>
    </location>
</feature>
<dbReference type="AlphaFoldDB" id="A0A8K1D5U6"/>
<dbReference type="GO" id="GO:0035242">
    <property type="term" value="F:protein-arginine omega-N asymmetric methyltransferase activity"/>
    <property type="evidence" value="ECO:0007669"/>
    <property type="project" value="TreeGrafter"/>
</dbReference>
<dbReference type="InterPro" id="IPR025799">
    <property type="entry name" value="Arg_MeTrfase"/>
</dbReference>
<dbReference type="InterPro" id="IPR029063">
    <property type="entry name" value="SAM-dependent_MTases_sf"/>
</dbReference>
<sequence length="51" mass="5725">MLKDEVRTLTYRNSMFHNRHLFKDKVVLDVGSGTGILCMFAAKAGARRVIG</sequence>
<dbReference type="PANTHER" id="PTHR11006:SF54">
    <property type="entry name" value="PROTEIN ARGININE N-METHYLTRANSFERASE 1"/>
    <property type="match status" value="1"/>
</dbReference>
<evidence type="ECO:0000313" key="5">
    <source>
        <dbReference type="Proteomes" id="UP000796761"/>
    </source>
</evidence>
<dbReference type="PANTHER" id="PTHR11006">
    <property type="entry name" value="PROTEIN ARGININE N-METHYLTRANSFERASE"/>
    <property type="match status" value="1"/>
</dbReference>
<comment type="caution">
    <text evidence="4">The sequence shown here is derived from an EMBL/GenBank/DDBJ whole genome shotgun (WGS) entry which is preliminary data.</text>
</comment>
<name>A0A8K1D5U6_9PASS</name>
<evidence type="ECO:0000313" key="4">
    <source>
        <dbReference type="EMBL" id="TRZ05642.1"/>
    </source>
</evidence>
<evidence type="ECO:0000256" key="3">
    <source>
        <dbReference type="ARBA" id="ARBA00047655"/>
    </source>
</evidence>
<accession>A0A8K1D5U6</accession>
<dbReference type="GO" id="GO:0005654">
    <property type="term" value="C:nucleoplasm"/>
    <property type="evidence" value="ECO:0007669"/>
    <property type="project" value="UniProtKB-SubCell"/>
</dbReference>
<protein>
    <submittedName>
        <fullName evidence="4">Uncharacterized protein</fullName>
    </submittedName>
</protein>
<dbReference type="Proteomes" id="UP000796761">
    <property type="component" value="Unassembled WGS sequence"/>
</dbReference>
<dbReference type="GO" id="GO:0042054">
    <property type="term" value="F:histone methyltransferase activity"/>
    <property type="evidence" value="ECO:0007669"/>
    <property type="project" value="TreeGrafter"/>
</dbReference>
<comment type="subcellular location">
    <subcellularLocation>
        <location evidence="1">Nucleus</location>
        <location evidence="1">Nucleoplasm</location>
    </subcellularLocation>
</comment>
<dbReference type="SUPFAM" id="SSF53335">
    <property type="entry name" value="S-adenosyl-L-methionine-dependent methyltransferases"/>
    <property type="match status" value="1"/>
</dbReference>
<organism evidence="4 5">
    <name type="scientific">Zosterops borbonicus</name>
    <dbReference type="NCBI Taxonomy" id="364589"/>
    <lineage>
        <taxon>Eukaryota</taxon>
        <taxon>Metazoa</taxon>
        <taxon>Chordata</taxon>
        <taxon>Craniata</taxon>
        <taxon>Vertebrata</taxon>
        <taxon>Euteleostomi</taxon>
        <taxon>Archelosauria</taxon>
        <taxon>Archosauria</taxon>
        <taxon>Dinosauria</taxon>
        <taxon>Saurischia</taxon>
        <taxon>Theropoda</taxon>
        <taxon>Coelurosauria</taxon>
        <taxon>Aves</taxon>
        <taxon>Neognathae</taxon>
        <taxon>Neoaves</taxon>
        <taxon>Telluraves</taxon>
        <taxon>Australaves</taxon>
        <taxon>Passeriformes</taxon>
        <taxon>Sylvioidea</taxon>
        <taxon>Zosteropidae</taxon>
        <taxon>Zosterops</taxon>
    </lineage>
</organism>
<dbReference type="OrthoDB" id="7848332at2759"/>
<dbReference type="EMBL" id="SWJQ01003736">
    <property type="protein sequence ID" value="TRZ05642.1"/>
    <property type="molecule type" value="Genomic_DNA"/>
</dbReference>
<comment type="catalytic activity">
    <reaction evidence="3">
        <text>N(omega)-methyl-L-arginyl-[protein] + S-adenosyl-L-methionine = N(omega),N(omega)-dimethyl-L-arginyl-[protein] + S-adenosyl-L-homocysteine + H(+)</text>
        <dbReference type="Rhea" id="RHEA:48104"/>
        <dbReference type="Rhea" id="RHEA-COMP:11990"/>
        <dbReference type="Rhea" id="RHEA-COMP:11991"/>
        <dbReference type="ChEBI" id="CHEBI:15378"/>
        <dbReference type="ChEBI" id="CHEBI:57856"/>
        <dbReference type="ChEBI" id="CHEBI:59789"/>
        <dbReference type="ChEBI" id="CHEBI:61897"/>
        <dbReference type="ChEBI" id="CHEBI:65280"/>
    </reaction>
    <physiologicalReaction direction="left-to-right" evidence="3">
        <dbReference type="Rhea" id="RHEA:48105"/>
    </physiologicalReaction>
</comment>
<proteinExistence type="predicted"/>
<keyword evidence="2" id="KW-0949">S-adenosyl-L-methionine</keyword>
<dbReference type="GO" id="GO:0035241">
    <property type="term" value="F:protein-arginine omega-N monomethyltransferase activity"/>
    <property type="evidence" value="ECO:0007669"/>
    <property type="project" value="TreeGrafter"/>
</dbReference>
<keyword evidence="5" id="KW-1185">Reference proteome</keyword>
<dbReference type="Gene3D" id="3.40.50.150">
    <property type="entry name" value="Vaccinia Virus protein VP39"/>
    <property type="match status" value="1"/>
</dbReference>